<dbReference type="AlphaFoldDB" id="A0AAV1L2U5"/>
<organism evidence="1 2">
    <name type="scientific">Parnassius mnemosyne</name>
    <name type="common">clouded apollo</name>
    <dbReference type="NCBI Taxonomy" id="213953"/>
    <lineage>
        <taxon>Eukaryota</taxon>
        <taxon>Metazoa</taxon>
        <taxon>Ecdysozoa</taxon>
        <taxon>Arthropoda</taxon>
        <taxon>Hexapoda</taxon>
        <taxon>Insecta</taxon>
        <taxon>Pterygota</taxon>
        <taxon>Neoptera</taxon>
        <taxon>Endopterygota</taxon>
        <taxon>Lepidoptera</taxon>
        <taxon>Glossata</taxon>
        <taxon>Ditrysia</taxon>
        <taxon>Papilionoidea</taxon>
        <taxon>Papilionidae</taxon>
        <taxon>Parnassiinae</taxon>
        <taxon>Parnassini</taxon>
        <taxon>Parnassius</taxon>
        <taxon>Driopa</taxon>
    </lineage>
</organism>
<dbReference type="EMBL" id="CAVLGL010000082">
    <property type="protein sequence ID" value="CAK1588352.1"/>
    <property type="molecule type" value="Genomic_DNA"/>
</dbReference>
<protein>
    <recommendedName>
        <fullName evidence="3">Breast cancer type 2 susceptibility protein</fullName>
    </recommendedName>
</protein>
<evidence type="ECO:0000313" key="2">
    <source>
        <dbReference type="Proteomes" id="UP001314205"/>
    </source>
</evidence>
<proteinExistence type="predicted"/>
<keyword evidence="2" id="KW-1185">Reference proteome</keyword>
<dbReference type="Proteomes" id="UP001314205">
    <property type="component" value="Unassembled WGS sequence"/>
</dbReference>
<comment type="caution">
    <text evidence="1">The sequence shown here is derived from an EMBL/GenBank/DDBJ whole genome shotgun (WGS) entry which is preliminary data.</text>
</comment>
<sequence>MKCTKLHLQERIKARPTSELDRDKPRRYCQKLLVDPQFEENSRWTDALQRFCCTETVRFDNNGTKNIRTEQNTNISKMFLSVQNLQFDGDIKQSKRPLTSFKFRNPVDVHKHRMFVKQAVDEDIDYNDVDNDVVSEQTCYYFGDYVRYFANNDRSRPSSAKSSINIQNTDKKLRENKSVQVDFKRITESKHKELTPDLIFNKDEEILKNHKESQIENYDMDKNETKIAFYKRGKRKSITISKSESPETVQVIRVDVVCNYSCSSTMSDYDEDKKQCSDRKLPSTDAQTINTNIKRFNLSNKYLLTKSVKALDENVSGGANVTLLCKTFTLTDRLKPSRGKPSKMICNIRHAKKNLRIK</sequence>
<reference evidence="1 2" key="1">
    <citation type="submission" date="2023-11" db="EMBL/GenBank/DDBJ databases">
        <authorList>
            <person name="Hedman E."/>
            <person name="Englund M."/>
            <person name="Stromberg M."/>
            <person name="Nyberg Akerstrom W."/>
            <person name="Nylinder S."/>
            <person name="Jareborg N."/>
            <person name="Kallberg Y."/>
            <person name="Kronander E."/>
        </authorList>
    </citation>
    <scope>NUCLEOTIDE SEQUENCE [LARGE SCALE GENOMIC DNA]</scope>
</reference>
<accession>A0AAV1L2U5</accession>
<name>A0AAV1L2U5_9NEOP</name>
<evidence type="ECO:0008006" key="3">
    <source>
        <dbReference type="Google" id="ProtNLM"/>
    </source>
</evidence>
<evidence type="ECO:0000313" key="1">
    <source>
        <dbReference type="EMBL" id="CAK1588352.1"/>
    </source>
</evidence>
<gene>
    <name evidence="1" type="ORF">PARMNEM_LOCUS8999</name>
</gene>